<sequence>MQDFACMLVKPHFDNSCVNQSIIILFTKAEDCKIRLISAKICT</sequence>
<comment type="caution">
    <text evidence="1">The sequence shown here is derived from an EMBL/GenBank/DDBJ whole genome shotgun (WGS) entry which is preliminary data.</text>
</comment>
<proteinExistence type="predicted"/>
<reference evidence="1" key="1">
    <citation type="submission" date="2023-05" db="EMBL/GenBank/DDBJ databases">
        <authorList>
            <person name="Stuckert A."/>
        </authorList>
    </citation>
    <scope>NUCLEOTIDE SEQUENCE</scope>
</reference>
<dbReference type="EMBL" id="CATNWA010015814">
    <property type="protein sequence ID" value="CAI9587089.1"/>
    <property type="molecule type" value="Genomic_DNA"/>
</dbReference>
<evidence type="ECO:0000313" key="1">
    <source>
        <dbReference type="EMBL" id="CAI9587089.1"/>
    </source>
</evidence>
<accession>A0ABN9ES93</accession>
<keyword evidence="2" id="KW-1185">Reference proteome</keyword>
<gene>
    <name evidence="1" type="ORF">SPARVUS_LOCUS10515557</name>
</gene>
<name>A0ABN9ES93_9NEOB</name>
<organism evidence="1 2">
    <name type="scientific">Staurois parvus</name>
    <dbReference type="NCBI Taxonomy" id="386267"/>
    <lineage>
        <taxon>Eukaryota</taxon>
        <taxon>Metazoa</taxon>
        <taxon>Chordata</taxon>
        <taxon>Craniata</taxon>
        <taxon>Vertebrata</taxon>
        <taxon>Euteleostomi</taxon>
        <taxon>Amphibia</taxon>
        <taxon>Batrachia</taxon>
        <taxon>Anura</taxon>
        <taxon>Neobatrachia</taxon>
        <taxon>Ranoidea</taxon>
        <taxon>Ranidae</taxon>
        <taxon>Staurois</taxon>
    </lineage>
</organism>
<protein>
    <submittedName>
        <fullName evidence="1">Uncharacterized protein</fullName>
    </submittedName>
</protein>
<evidence type="ECO:0000313" key="2">
    <source>
        <dbReference type="Proteomes" id="UP001162483"/>
    </source>
</evidence>
<dbReference type="Proteomes" id="UP001162483">
    <property type="component" value="Unassembled WGS sequence"/>
</dbReference>